<sequence>MQTIRFERLKIKQEDLVLDIGCGEGRHTIGLYVDNHVHAFGFDLSFDDLKVAKRRLTDFSVSEKNNANCYFGVGNIYRLPFNDNA</sequence>
<feature type="domain" description="Methyltransferase" evidence="1">
    <location>
        <begin position="13"/>
        <end position="84"/>
    </location>
</feature>
<feature type="non-terminal residue" evidence="2">
    <location>
        <position position="85"/>
    </location>
</feature>
<protein>
    <recommendedName>
        <fullName evidence="1">Methyltransferase domain-containing protein</fullName>
    </recommendedName>
</protein>
<dbReference type="CDD" id="cd02440">
    <property type="entry name" value="AdoMet_MTases"/>
    <property type="match status" value="1"/>
</dbReference>
<proteinExistence type="predicted"/>
<dbReference type="AlphaFoldDB" id="A0A382XZ96"/>
<dbReference type="SUPFAM" id="SSF53335">
    <property type="entry name" value="S-adenosyl-L-methionine-dependent methyltransferases"/>
    <property type="match status" value="1"/>
</dbReference>
<reference evidence="2" key="1">
    <citation type="submission" date="2018-05" db="EMBL/GenBank/DDBJ databases">
        <authorList>
            <person name="Lanie J.A."/>
            <person name="Ng W.-L."/>
            <person name="Kazmierczak K.M."/>
            <person name="Andrzejewski T.M."/>
            <person name="Davidsen T.M."/>
            <person name="Wayne K.J."/>
            <person name="Tettelin H."/>
            <person name="Glass J.I."/>
            <person name="Rusch D."/>
            <person name="Podicherti R."/>
            <person name="Tsui H.-C.T."/>
            <person name="Winkler M.E."/>
        </authorList>
    </citation>
    <scope>NUCLEOTIDE SEQUENCE</scope>
</reference>
<dbReference type="Gene3D" id="3.40.50.150">
    <property type="entry name" value="Vaccinia Virus protein VP39"/>
    <property type="match status" value="1"/>
</dbReference>
<dbReference type="InterPro" id="IPR025714">
    <property type="entry name" value="Methyltranfer_dom"/>
</dbReference>
<name>A0A382XZ96_9ZZZZ</name>
<organism evidence="2">
    <name type="scientific">marine metagenome</name>
    <dbReference type="NCBI Taxonomy" id="408172"/>
    <lineage>
        <taxon>unclassified sequences</taxon>
        <taxon>metagenomes</taxon>
        <taxon>ecological metagenomes</taxon>
    </lineage>
</organism>
<evidence type="ECO:0000259" key="1">
    <source>
        <dbReference type="Pfam" id="PF13847"/>
    </source>
</evidence>
<dbReference type="Pfam" id="PF13847">
    <property type="entry name" value="Methyltransf_31"/>
    <property type="match status" value="1"/>
</dbReference>
<accession>A0A382XZ96</accession>
<dbReference type="EMBL" id="UINC01171317">
    <property type="protein sequence ID" value="SVD75821.1"/>
    <property type="molecule type" value="Genomic_DNA"/>
</dbReference>
<dbReference type="InterPro" id="IPR029063">
    <property type="entry name" value="SAM-dependent_MTases_sf"/>
</dbReference>
<evidence type="ECO:0000313" key="2">
    <source>
        <dbReference type="EMBL" id="SVD75821.1"/>
    </source>
</evidence>
<gene>
    <name evidence="2" type="ORF">METZ01_LOCUS428675</name>
</gene>